<evidence type="ECO:0000313" key="3">
    <source>
        <dbReference type="EMBL" id="KAG7557057.1"/>
    </source>
</evidence>
<sequence>MSSAMDKAMMAMSLEEEDVPFEMPALPEYSSCERNTLSLVGRLLNPDCQVMKHLIRDMPRKWQKKDKVRGIALSSEKFQFIFNSKYDLDDVLEKGLHTYNEWALAVERWVEHPPDNYLMFVPIWVQIWRLPINFYTTPAITALADLIGQVKVVEFDPDKPQILEYVRALVIFDVSRPLRRAKVVNLPHGETTKVHFEYERVQKRCYECQRLTHEREACPLFLMKLQEKADARKKGQPVAKEIKAPFLKESDVLFGILEENQVGINPLTGRQRIAPEVLDGMRQYLNVSMEDERLIRIDRIKKSLKEVESDPILAKSYLQLEPPPLVVKPSVCPKGIVFSYEDGEGSVLPSRLSSGISVMKADQRHLGIGDLNLVAREDPVPSYAPMEFLCLAQPSQDISTVYRIGSSGASSSGNIQKNTKQRKRPSKITRKLKAAASKNPKEAVNIKEGLRLGRSQDLAIPRLEEMRKKHFPEMLFLMETMNGRDVLVDIQEWLGYDRVYTVEPIGKCGGLALFWKSSIKLDFLFFDKNLLDVQAQFGASNFFLSCVYGDPDSSKRSNIWERISRLGVGRRERWCMIGDFNAILHNGEKIGGPRRSDSCFKPFSEMLSACDMMELPSSGNKFTWAGRRGDHWIQCRLDRAFGNKAWFEQFPVSNQAFLDMRGSDHRPVFVSLLASQDSYRGQFRFDKRFLHKPGVKDAILKAWSTGGASQFFKVSHRLRCCRKSLSAWKRNNNLNSHDKIKLLEEALEKLQSERWPDRNWLFRLKKDLAEAYREEESFWKQRSRQKWLRSGNRNSKYFHASVKGNRSRKRIEKLKDAIGVFQFSEAAKGEVASNYFENLFKSSNPPSFNDWFEGFLPKVTDEMNVRLIARVSKEEIREAAFSIKASSAPGADGMSALFFQQYWYIVGDQVTKEIQAFFVNGSFPPEWNYTHLCLIPKIHHPTDMSDLRPISLCSVLYKIVSKILVRRLKPILPQIVSVNQSAFVSERQITDNILVAHELVHSLRTNPSISSEFMAVKSNMSKAYDRVEWSYLRSLLLALGFHRVWTDWIMVCVSSVTYSVLINDHPYGMITPQRGIRQGDPLSPFLFVLCTEGLTHMLNVAQRRGSLHGIKFSEDGPEIHHLLFADDSLFMCKASKDQGHVLQKILNEYGAVTGQSVNLSKSAITFGSRVDPVTKLELQNILGILTEGGTGSYLGLPECFSGSKVELLGYIKDRLKEKLAGWSTRFLSQGGKEVLLKSVALAMPVFAMSCFKLPKTTCDNLASAMADFWWSVGNKSGKIHWQSWEKLCLPKDLGGLGFRDIQGFNQALLAKQAWRILHEPSCLFAQLMKSRYFESSEFLDASLGTRPSFAWRSILHGRDLLNQGILKKVGNGKSMRVWIDPWIEDDGWRAPLRRNNFFNPDLRVSELLNRQTRSWDMQILQEHFLPDDIERILKIKPAMRYDDFFAWRYNKGGNFSVKSAYWLASQSINIQGRFEAAAAPSTNGLKHQVWDLPTDPKLKIFLWKALSAALPVAGALAKRGLNLNSKCQICGMDEEETTNHILFSCSLSRQIWALSDYPGPEFGFQNGSIFSNIHHLLDNRSNLKWPALLRTSFPWILWRIWTNRNLTLFEGKSFSALETVEKIREEVNEWMEAQKVESEGEEPSVVVVARDGPQVNILAAGVWRPPDVGWLKCNIGVAWSRRNRIAGGAWVVRDEKGVVLLHSRKGFLNVCSKMDAQFEILMWCIESMRSHNLGRVMFVLQADELVGAVNRPMAWPSFYFHSSEVRELLKGIIEWNLSKESVLANRGASLIAQTVTSDLRLHSYVASGHPSWLNRLFEDERALASF</sequence>
<dbReference type="Pfam" id="PF14392">
    <property type="entry name" value="zf-CCHC_4"/>
    <property type="match status" value="1"/>
</dbReference>
<dbReference type="InterPro" id="IPR026960">
    <property type="entry name" value="RVT-Znf"/>
</dbReference>
<dbReference type="PROSITE" id="PS50878">
    <property type="entry name" value="RT_POL"/>
    <property type="match status" value="1"/>
</dbReference>
<keyword evidence="3" id="KW-0695">RNA-directed DNA polymerase</keyword>
<dbReference type="Pfam" id="PF14111">
    <property type="entry name" value="DUF4283"/>
    <property type="match status" value="1"/>
</dbReference>
<dbReference type="Pfam" id="PF03372">
    <property type="entry name" value="Exo_endo_phos"/>
    <property type="match status" value="1"/>
</dbReference>
<feature type="region of interest" description="Disordered" evidence="1">
    <location>
        <begin position="407"/>
        <end position="429"/>
    </location>
</feature>
<dbReference type="Proteomes" id="UP000694251">
    <property type="component" value="Chromosome 11"/>
</dbReference>
<gene>
    <name evidence="3" type="ORF">ISN44_As11g030570</name>
</gene>
<protein>
    <submittedName>
        <fullName evidence="3">Reverse transcriptase zinc-binding domain</fullName>
    </submittedName>
</protein>
<dbReference type="Pfam" id="PF00078">
    <property type="entry name" value="RVT_1"/>
    <property type="match status" value="1"/>
</dbReference>
<organism evidence="3 4">
    <name type="scientific">Arabidopsis suecica</name>
    <name type="common">Swedish thale-cress</name>
    <name type="synonym">Cardaminopsis suecica</name>
    <dbReference type="NCBI Taxonomy" id="45249"/>
    <lineage>
        <taxon>Eukaryota</taxon>
        <taxon>Viridiplantae</taxon>
        <taxon>Streptophyta</taxon>
        <taxon>Embryophyta</taxon>
        <taxon>Tracheophyta</taxon>
        <taxon>Spermatophyta</taxon>
        <taxon>Magnoliopsida</taxon>
        <taxon>eudicotyledons</taxon>
        <taxon>Gunneridae</taxon>
        <taxon>Pentapetalae</taxon>
        <taxon>rosids</taxon>
        <taxon>malvids</taxon>
        <taxon>Brassicales</taxon>
        <taxon>Brassicaceae</taxon>
        <taxon>Camelineae</taxon>
        <taxon>Arabidopsis</taxon>
    </lineage>
</organism>
<comment type="caution">
    <text evidence="3">The sequence shown here is derived from an EMBL/GenBank/DDBJ whole genome shotgun (WGS) entry which is preliminary data.</text>
</comment>
<dbReference type="PANTHER" id="PTHR33116">
    <property type="entry name" value="REVERSE TRANSCRIPTASE ZINC-BINDING DOMAIN-CONTAINING PROTEIN-RELATED-RELATED"/>
    <property type="match status" value="1"/>
</dbReference>
<dbReference type="InterPro" id="IPR000477">
    <property type="entry name" value="RT_dom"/>
</dbReference>
<evidence type="ECO:0000313" key="4">
    <source>
        <dbReference type="Proteomes" id="UP000694251"/>
    </source>
</evidence>
<dbReference type="InterPro" id="IPR025836">
    <property type="entry name" value="Zn_knuckle_CX2CX4HX4C"/>
</dbReference>
<keyword evidence="3" id="KW-0548">Nucleotidyltransferase</keyword>
<dbReference type="PANTHER" id="PTHR33116:SF86">
    <property type="entry name" value="REVERSE TRANSCRIPTASE DOMAIN-CONTAINING PROTEIN"/>
    <property type="match status" value="1"/>
</dbReference>
<dbReference type="InterPro" id="IPR005135">
    <property type="entry name" value="Endo/exonuclease/phosphatase"/>
</dbReference>
<dbReference type="InterPro" id="IPR025558">
    <property type="entry name" value="DUF4283"/>
</dbReference>
<feature type="compositionally biased region" description="Basic residues" evidence="1">
    <location>
        <begin position="419"/>
        <end position="429"/>
    </location>
</feature>
<dbReference type="Pfam" id="PF13966">
    <property type="entry name" value="zf-RVT"/>
    <property type="match status" value="1"/>
</dbReference>
<accession>A0A8T1ZFK1</accession>
<reference evidence="3 4" key="1">
    <citation type="submission" date="2020-12" db="EMBL/GenBank/DDBJ databases">
        <title>Concerted genomic and epigenomic changes stabilize Arabidopsis allopolyploids.</title>
        <authorList>
            <person name="Chen Z."/>
        </authorList>
    </citation>
    <scope>NUCLEOTIDE SEQUENCE [LARGE SCALE GENOMIC DNA]</scope>
    <source>
        <strain evidence="3">As9502</strain>
        <tissue evidence="3">Leaf</tissue>
    </source>
</reference>
<dbReference type="CDD" id="cd01650">
    <property type="entry name" value="RT_nLTR_like"/>
    <property type="match status" value="1"/>
</dbReference>
<name>A0A8T1ZFK1_ARASU</name>
<keyword evidence="4" id="KW-1185">Reference proteome</keyword>
<dbReference type="GO" id="GO:0003964">
    <property type="term" value="F:RNA-directed DNA polymerase activity"/>
    <property type="evidence" value="ECO:0007669"/>
    <property type="project" value="UniProtKB-KW"/>
</dbReference>
<proteinExistence type="predicted"/>
<dbReference type="EMBL" id="JAEFBJ010000011">
    <property type="protein sequence ID" value="KAG7557057.1"/>
    <property type="molecule type" value="Genomic_DNA"/>
</dbReference>
<evidence type="ECO:0000259" key="2">
    <source>
        <dbReference type="PROSITE" id="PS50878"/>
    </source>
</evidence>
<feature type="domain" description="Reverse transcriptase" evidence="2">
    <location>
        <begin position="916"/>
        <end position="1186"/>
    </location>
</feature>
<dbReference type="OrthoDB" id="1110845at2759"/>
<evidence type="ECO:0000256" key="1">
    <source>
        <dbReference type="SAM" id="MobiDB-lite"/>
    </source>
</evidence>
<keyword evidence="3" id="KW-0808">Transferase</keyword>